<gene>
    <name evidence="1" type="ORF">T05_11515</name>
    <name evidence="2" type="ORF">T05_6026</name>
</gene>
<protein>
    <submittedName>
        <fullName evidence="1">Uncharacterized protein</fullName>
    </submittedName>
</protein>
<evidence type="ECO:0000313" key="2">
    <source>
        <dbReference type="EMBL" id="KRX38629.1"/>
    </source>
</evidence>
<dbReference type="AlphaFoldDB" id="A0A0V0T6N5"/>
<keyword evidence="3" id="KW-1185">Reference proteome</keyword>
<proteinExistence type="predicted"/>
<evidence type="ECO:0000313" key="1">
    <source>
        <dbReference type="EMBL" id="KRX34650.1"/>
    </source>
</evidence>
<dbReference type="Proteomes" id="UP000055048">
    <property type="component" value="Unassembled WGS sequence"/>
</dbReference>
<reference evidence="1 3" key="1">
    <citation type="submission" date="2015-01" db="EMBL/GenBank/DDBJ databases">
        <title>Evolution of Trichinella species and genotypes.</title>
        <authorList>
            <person name="Korhonen P.K."/>
            <person name="Edoardo P."/>
            <person name="Giuseppe L.R."/>
            <person name="Gasser R.B."/>
        </authorList>
    </citation>
    <scope>NUCLEOTIDE SEQUENCE [LARGE SCALE GENOMIC DNA]</scope>
    <source>
        <strain evidence="1">ISS417</strain>
    </source>
</reference>
<sequence>MSVRIALSHQKQLGTSSPCPHLGIQRGEADLWSPFCPAVLHVLTHRRCILSLFLFAARQSALDGNEGRLGSHGRWTSYRSPSNVSTSSDLWSASSSGGAVWLSAAMPMASSSQNRRKIWSADSST</sequence>
<organism evidence="1 3">
    <name type="scientific">Trichinella murrelli</name>
    <dbReference type="NCBI Taxonomy" id="144512"/>
    <lineage>
        <taxon>Eukaryota</taxon>
        <taxon>Metazoa</taxon>
        <taxon>Ecdysozoa</taxon>
        <taxon>Nematoda</taxon>
        <taxon>Enoplea</taxon>
        <taxon>Dorylaimia</taxon>
        <taxon>Trichinellida</taxon>
        <taxon>Trichinellidae</taxon>
        <taxon>Trichinella</taxon>
    </lineage>
</organism>
<evidence type="ECO:0000313" key="3">
    <source>
        <dbReference type="Proteomes" id="UP000055048"/>
    </source>
</evidence>
<comment type="caution">
    <text evidence="1">The sequence shown here is derived from an EMBL/GenBank/DDBJ whole genome shotgun (WGS) entry which is preliminary data.</text>
</comment>
<name>A0A0V0T6N5_9BILA</name>
<accession>A0A0V0T6N5</accession>
<dbReference type="EMBL" id="JYDJ01000260">
    <property type="protein sequence ID" value="KRX38629.1"/>
    <property type="molecule type" value="Genomic_DNA"/>
</dbReference>
<dbReference type="EMBL" id="JYDJ01000534">
    <property type="protein sequence ID" value="KRX34650.1"/>
    <property type="molecule type" value="Genomic_DNA"/>
</dbReference>